<protein>
    <recommendedName>
        <fullName evidence="1">AAA+ ATPase domain-containing protein</fullName>
    </recommendedName>
</protein>
<dbReference type="SUPFAM" id="SSF52540">
    <property type="entry name" value="P-loop containing nucleoside triphosphate hydrolases"/>
    <property type="match status" value="1"/>
</dbReference>
<feature type="domain" description="AAA+ ATPase" evidence="1">
    <location>
        <begin position="61"/>
        <end position="203"/>
    </location>
</feature>
<dbReference type="SMART" id="SM00028">
    <property type="entry name" value="TPR"/>
    <property type="match status" value="3"/>
</dbReference>
<evidence type="ECO:0000313" key="3">
    <source>
        <dbReference type="Proteomes" id="UP000597656"/>
    </source>
</evidence>
<dbReference type="SUPFAM" id="SSF48452">
    <property type="entry name" value="TPR-like"/>
    <property type="match status" value="2"/>
</dbReference>
<dbReference type="InterPro" id="IPR027417">
    <property type="entry name" value="P-loop_NTPase"/>
</dbReference>
<dbReference type="InterPro" id="IPR042197">
    <property type="entry name" value="Apaf_helical"/>
</dbReference>
<dbReference type="Gene3D" id="1.25.40.10">
    <property type="entry name" value="Tetratricopeptide repeat domain"/>
    <property type="match status" value="1"/>
</dbReference>
<keyword evidence="3" id="KW-1185">Reference proteome</keyword>
<accession>A0ABQ2IWY6</accession>
<dbReference type="Gene3D" id="1.10.8.430">
    <property type="entry name" value="Helical domain of apoptotic protease-activating factors"/>
    <property type="match status" value="1"/>
</dbReference>
<organism evidence="2 3">
    <name type="scientific">Lentzea pudingi</name>
    <dbReference type="NCBI Taxonomy" id="1789439"/>
    <lineage>
        <taxon>Bacteria</taxon>
        <taxon>Bacillati</taxon>
        <taxon>Actinomycetota</taxon>
        <taxon>Actinomycetes</taxon>
        <taxon>Pseudonocardiales</taxon>
        <taxon>Pseudonocardiaceae</taxon>
        <taxon>Lentzea</taxon>
    </lineage>
</organism>
<gene>
    <name evidence="2" type="ORF">GCM10011609_85680</name>
</gene>
<dbReference type="InterPro" id="IPR011990">
    <property type="entry name" value="TPR-like_helical_dom_sf"/>
</dbReference>
<dbReference type="InterPro" id="IPR019734">
    <property type="entry name" value="TPR_rpt"/>
</dbReference>
<dbReference type="PANTHER" id="PTHR47691">
    <property type="entry name" value="REGULATOR-RELATED"/>
    <property type="match status" value="1"/>
</dbReference>
<dbReference type="SMART" id="SM00382">
    <property type="entry name" value="AAA"/>
    <property type="match status" value="1"/>
</dbReference>
<dbReference type="Gene3D" id="3.40.50.300">
    <property type="entry name" value="P-loop containing nucleotide triphosphate hydrolases"/>
    <property type="match status" value="1"/>
</dbReference>
<dbReference type="Proteomes" id="UP000597656">
    <property type="component" value="Unassembled WGS sequence"/>
</dbReference>
<evidence type="ECO:0000313" key="2">
    <source>
        <dbReference type="EMBL" id="GGN28994.1"/>
    </source>
</evidence>
<evidence type="ECO:0000259" key="1">
    <source>
        <dbReference type="SMART" id="SM00382"/>
    </source>
</evidence>
<dbReference type="InterPro" id="IPR003593">
    <property type="entry name" value="AAA+_ATPase"/>
</dbReference>
<reference evidence="3" key="1">
    <citation type="journal article" date="2019" name="Int. J. Syst. Evol. Microbiol.">
        <title>The Global Catalogue of Microorganisms (GCM) 10K type strain sequencing project: providing services to taxonomists for standard genome sequencing and annotation.</title>
        <authorList>
            <consortium name="The Broad Institute Genomics Platform"/>
            <consortium name="The Broad Institute Genome Sequencing Center for Infectious Disease"/>
            <person name="Wu L."/>
            <person name="Ma J."/>
        </authorList>
    </citation>
    <scope>NUCLEOTIDE SEQUENCE [LARGE SCALE GENOMIC DNA]</scope>
    <source>
        <strain evidence="3">CGMCC 4.7319</strain>
    </source>
</reference>
<dbReference type="EMBL" id="BMNC01000029">
    <property type="protein sequence ID" value="GGN28994.1"/>
    <property type="molecule type" value="Genomic_DNA"/>
</dbReference>
<dbReference type="PANTHER" id="PTHR47691:SF3">
    <property type="entry name" value="HTH-TYPE TRANSCRIPTIONAL REGULATOR RV0890C-RELATED"/>
    <property type="match status" value="1"/>
</dbReference>
<proteinExistence type="predicted"/>
<comment type="caution">
    <text evidence="2">The sequence shown here is derived from an EMBL/GenBank/DDBJ whole genome shotgun (WGS) entry which is preliminary data.</text>
</comment>
<dbReference type="PRINTS" id="PR00364">
    <property type="entry name" value="DISEASERSIST"/>
</dbReference>
<sequence>MSGSADGPVVQAGTINTINQLSFGTAPRLGKPWECPPAPVLFVDRDEELTRLVSLCGSRERRLLLVLDGPPGAGKSALARRLATEAKDSFPDGQLYVDLREHRRGAGVELSGVVEGFLRSLGVGDEWLSPELDRRVAALRTRLREKRMLILVDHVTMSEQVTRWLPDAPGCVVAVTSNLDLDELHQHGAVRVRVNRLPVGDAVALLAGHCGRARVDAEPDEARQLVELCDRLPLALGVVGARLRRRTSLSLAKVVRELTEAADRLVAIEGAAAVVTAAFDSAITDLPDGARRLYLVLGIHPGTDIAIEVVATALDEPEEAVEQHLELLHQANLVEWVDTGSTSRIRLGELVSRHAAARATAELTAAEHEAVLSRIVRHYLLLAAGADLAAAEDRLRFSHHADDPVVRSVAAGFPDGAAALSTLDIERHNLVGAVVAAADQGWAAEVWQLCEALWPLFLNRKHYRDWVATTLRGVEAGQAVEDPAVEARMRSQLARSYVELRRFEQADEQLVEAAALAERSGHRRLQASVEEFTGRLHLDRGAYARAADHYRRALAINIEVGRTRGAALQRHFLGQALHLSGDHKAALAELRQAVTLMESLPHQNLRSRGNILMTTAKVLRALGRDTGATAELQRALPLLTQAGANHLAAQALEQLADLAESDRDIGQARRHLTAAAEIYTAAGSADADRIIAKLANLGQ</sequence>
<name>A0ABQ2IWY6_9PSEU</name>